<sequence length="183" mass="19907">MHELGWSDVKEGHGSASDRQDKLTDLLLYRRPFTRPEEPSVPLRSLVSLAFTALLAGCSSQPASEPEATQPVELSKAPHSKLLNELSGTLIGAPEGSEVELALLEVDRRDQPDRLLSNLLLSGRGSALPFILQFNPDSFPAGQRVELRGRVTQDGQLIMRLPPRQIHSPASQALGPLRLVPAP</sequence>
<evidence type="ECO:0000313" key="2">
    <source>
        <dbReference type="Proteomes" id="UP000269134"/>
    </source>
</evidence>
<dbReference type="Pfam" id="PF09619">
    <property type="entry name" value="YscW"/>
    <property type="match status" value="1"/>
</dbReference>
<comment type="caution">
    <text evidence="1">The sequence shown here is derived from an EMBL/GenBank/DDBJ whole genome shotgun (WGS) entry which is preliminary data.</text>
</comment>
<organism evidence="1 2">
    <name type="scientific">Stutzerimonas nitrititolerans</name>
    <dbReference type="NCBI Taxonomy" id="2482751"/>
    <lineage>
        <taxon>Bacteria</taxon>
        <taxon>Pseudomonadati</taxon>
        <taxon>Pseudomonadota</taxon>
        <taxon>Gammaproteobacteria</taxon>
        <taxon>Pseudomonadales</taxon>
        <taxon>Pseudomonadaceae</taxon>
        <taxon>Stutzerimonas</taxon>
    </lineage>
</organism>
<accession>A0ABX9V838</accession>
<protein>
    <recommendedName>
        <fullName evidence="3">Lipoprotein</fullName>
    </recommendedName>
</protein>
<proteinExistence type="predicted"/>
<evidence type="ECO:0000313" key="1">
    <source>
        <dbReference type="EMBL" id="RMI01831.1"/>
    </source>
</evidence>
<dbReference type="EMBL" id="RFFL01000004">
    <property type="protein sequence ID" value="RMI01831.1"/>
    <property type="molecule type" value="Genomic_DNA"/>
</dbReference>
<evidence type="ECO:0008006" key="3">
    <source>
        <dbReference type="Google" id="ProtNLM"/>
    </source>
</evidence>
<reference evidence="1 2" key="1">
    <citation type="submission" date="2018-10" db="EMBL/GenBank/DDBJ databases">
        <title>Pseudomonas sp. GL14 genome.</title>
        <authorList>
            <person name="Peng J."/>
            <person name="Liu Z.-P."/>
        </authorList>
    </citation>
    <scope>NUCLEOTIDE SEQUENCE [LARGE SCALE GENOMIC DNA]</scope>
    <source>
        <strain evidence="1 2">GL14</strain>
    </source>
</reference>
<gene>
    <name evidence="1" type="ORF">EA795_06255</name>
</gene>
<keyword evidence="2" id="KW-1185">Reference proteome</keyword>
<name>A0ABX9V838_9GAMM</name>
<dbReference type="InterPro" id="IPR039366">
    <property type="entry name" value="Pilotin"/>
</dbReference>
<dbReference type="Proteomes" id="UP000269134">
    <property type="component" value="Unassembled WGS sequence"/>
</dbReference>